<accession>A0ABQ1EXU3</accession>
<feature type="domain" description="CusB-like beta-barrel" evidence="3">
    <location>
        <begin position="287"/>
        <end position="359"/>
    </location>
</feature>
<gene>
    <name evidence="5" type="ORF">GCM10008018_42270</name>
</gene>
<proteinExistence type="inferred from homology"/>
<reference evidence="6" key="1">
    <citation type="journal article" date="2019" name="Int. J. Syst. Evol. Microbiol.">
        <title>The Global Catalogue of Microorganisms (GCM) 10K type strain sequencing project: providing services to taxonomists for standard genome sequencing and annotation.</title>
        <authorList>
            <consortium name="The Broad Institute Genomics Platform"/>
            <consortium name="The Broad Institute Genome Sequencing Center for Infectious Disease"/>
            <person name="Wu L."/>
            <person name="Ma J."/>
        </authorList>
    </citation>
    <scope>NUCLEOTIDE SEQUENCE [LARGE SCALE GENOMIC DNA]</scope>
    <source>
        <strain evidence="6">CGMCC 1.15043</strain>
    </source>
</reference>
<evidence type="ECO:0000313" key="5">
    <source>
        <dbReference type="EMBL" id="GFZ91476.1"/>
    </source>
</evidence>
<comment type="caution">
    <text evidence="5">The sequence shown here is derived from an EMBL/GenBank/DDBJ whole genome shotgun (WGS) entry which is preliminary data.</text>
</comment>
<dbReference type="InterPro" id="IPR058637">
    <property type="entry name" value="YknX-like_C"/>
</dbReference>
<dbReference type="NCBIfam" id="TIGR01730">
    <property type="entry name" value="RND_mfp"/>
    <property type="match status" value="1"/>
</dbReference>
<dbReference type="Gene3D" id="1.10.287.470">
    <property type="entry name" value="Helix hairpin bin"/>
    <property type="match status" value="1"/>
</dbReference>
<dbReference type="Gene3D" id="2.40.50.100">
    <property type="match status" value="1"/>
</dbReference>
<evidence type="ECO:0000259" key="3">
    <source>
        <dbReference type="Pfam" id="PF25954"/>
    </source>
</evidence>
<dbReference type="Proteomes" id="UP000615455">
    <property type="component" value="Unassembled WGS sequence"/>
</dbReference>
<feature type="coiled-coil region" evidence="2">
    <location>
        <begin position="125"/>
        <end position="152"/>
    </location>
</feature>
<comment type="similarity">
    <text evidence="1">Belongs to the membrane fusion protein (MFP) (TC 8.A.1) family.</text>
</comment>
<organism evidence="5 6">
    <name type="scientific">Paenibacillus marchantiophytorum</name>
    <dbReference type="NCBI Taxonomy" id="1619310"/>
    <lineage>
        <taxon>Bacteria</taxon>
        <taxon>Bacillati</taxon>
        <taxon>Bacillota</taxon>
        <taxon>Bacilli</taxon>
        <taxon>Bacillales</taxon>
        <taxon>Paenibacillaceae</taxon>
        <taxon>Paenibacillus</taxon>
    </lineage>
</organism>
<dbReference type="SUPFAM" id="SSF111369">
    <property type="entry name" value="HlyD-like secretion proteins"/>
    <property type="match status" value="1"/>
</dbReference>
<dbReference type="InterPro" id="IPR006143">
    <property type="entry name" value="RND_pump_MFP"/>
</dbReference>
<protein>
    <submittedName>
        <fullName evidence="5">MexX family efflux pump subunit</fullName>
    </submittedName>
</protein>
<evidence type="ECO:0000259" key="4">
    <source>
        <dbReference type="Pfam" id="PF25989"/>
    </source>
</evidence>
<dbReference type="Pfam" id="PF25954">
    <property type="entry name" value="Beta-barrel_RND_2"/>
    <property type="match status" value="1"/>
</dbReference>
<dbReference type="Pfam" id="PF25989">
    <property type="entry name" value="YknX_C"/>
    <property type="match status" value="1"/>
</dbReference>
<dbReference type="EMBL" id="BMHE01000023">
    <property type="protein sequence ID" value="GFZ91476.1"/>
    <property type="molecule type" value="Genomic_DNA"/>
</dbReference>
<sequence>MEREENIVTRANRSKNHLVRTTGRFVSHKTGFLLILTAITLAGCSNKAPLSAATTAEQAAGAASKPVITAAVTTQAWAGAKTLTADVIPSLELNVILKADGDVKSVLKKRGEQVQKNDVIIELDKKDLLRQKQKLLYARASLEEQMSKAKKDWDDGILELTNNMAITQQSLDDVTKQYNRVLNDYDTGQATKEQKEQLESQVKQLKLNLQTLKQKLQTLQSTRPLAAIEYQLQANDIDLQDADVNLSYFEVKAPASGLLTEMPIEEGMTLARGQKIGVVQQQAPIKIRAEVTEADLPLVQGKPNLIFHNSDSPDTYEGKVSYLANTANTQTKTYSMELEAANENGRLKPGMRVQLQLAGGGEQQVISVPASSVLREDGEPYVFILNGDHAEKRTVKPGRSKDSMTEITQGLKAGELLIVSGQYQLKHMEKVAPGQ</sequence>
<dbReference type="PANTHER" id="PTHR30469">
    <property type="entry name" value="MULTIDRUG RESISTANCE PROTEIN MDTA"/>
    <property type="match status" value="1"/>
</dbReference>
<feature type="coiled-coil region" evidence="2">
    <location>
        <begin position="188"/>
        <end position="222"/>
    </location>
</feature>
<dbReference type="Gene3D" id="2.40.420.20">
    <property type="match status" value="1"/>
</dbReference>
<dbReference type="Gene3D" id="2.40.30.170">
    <property type="match status" value="1"/>
</dbReference>
<feature type="domain" description="YknX-like C-terminal permuted SH3-like" evidence="4">
    <location>
        <begin position="365"/>
        <end position="427"/>
    </location>
</feature>
<dbReference type="PANTHER" id="PTHR30469:SF15">
    <property type="entry name" value="HLYD FAMILY OF SECRETION PROTEINS"/>
    <property type="match status" value="1"/>
</dbReference>
<name>A0ABQ1EXU3_9BACL</name>
<evidence type="ECO:0000313" key="6">
    <source>
        <dbReference type="Proteomes" id="UP000615455"/>
    </source>
</evidence>
<dbReference type="RefSeq" id="WP_189014729.1">
    <property type="nucleotide sequence ID" value="NZ_BMHE01000023.1"/>
</dbReference>
<evidence type="ECO:0000256" key="2">
    <source>
        <dbReference type="SAM" id="Coils"/>
    </source>
</evidence>
<dbReference type="InterPro" id="IPR058792">
    <property type="entry name" value="Beta-barrel_RND_2"/>
</dbReference>
<keyword evidence="2" id="KW-0175">Coiled coil</keyword>
<evidence type="ECO:0000256" key="1">
    <source>
        <dbReference type="ARBA" id="ARBA00009477"/>
    </source>
</evidence>
<keyword evidence="6" id="KW-1185">Reference proteome</keyword>